<accession>X1J2P3</accession>
<organism evidence="2">
    <name type="scientific">marine sediment metagenome</name>
    <dbReference type="NCBI Taxonomy" id="412755"/>
    <lineage>
        <taxon>unclassified sequences</taxon>
        <taxon>metagenomes</taxon>
        <taxon>ecological metagenomes</taxon>
    </lineage>
</organism>
<name>X1J2P3_9ZZZZ</name>
<dbReference type="SMART" id="SM00790">
    <property type="entry name" value="AFOR_N"/>
    <property type="match status" value="1"/>
</dbReference>
<dbReference type="Gene3D" id="3.60.9.10">
    <property type="entry name" value="Aldehyde ferredoxin oxidoreductase, N-terminal domain"/>
    <property type="match status" value="1"/>
</dbReference>
<dbReference type="PANTHER" id="PTHR30038:SF0">
    <property type="entry name" value="TUNGSTEN-CONTAINING ALDEHYDE FERREDOXIN OXIDOREDUCTASE"/>
    <property type="match status" value="1"/>
</dbReference>
<dbReference type="PANTHER" id="PTHR30038">
    <property type="entry name" value="ALDEHYDE FERREDOXIN OXIDOREDUCTASE"/>
    <property type="match status" value="1"/>
</dbReference>
<evidence type="ECO:0000313" key="2">
    <source>
        <dbReference type="EMBL" id="GAH88946.1"/>
    </source>
</evidence>
<dbReference type="InterPro" id="IPR036503">
    <property type="entry name" value="Ald_Fedxn_OxRdtase_N_sf"/>
</dbReference>
<dbReference type="InterPro" id="IPR013983">
    <property type="entry name" value="Ald_Fedxn_OxRdtase_N"/>
</dbReference>
<dbReference type="Pfam" id="PF02730">
    <property type="entry name" value="AFOR_N"/>
    <property type="match status" value="1"/>
</dbReference>
<dbReference type="InterPro" id="IPR051919">
    <property type="entry name" value="W-dependent_AOR"/>
</dbReference>
<comment type="caution">
    <text evidence="2">The sequence shown here is derived from an EMBL/GenBank/DDBJ whole genome shotgun (WGS) entry which is preliminary data.</text>
</comment>
<dbReference type="EMBL" id="BARU01040235">
    <property type="protein sequence ID" value="GAH88946.1"/>
    <property type="molecule type" value="Genomic_DNA"/>
</dbReference>
<dbReference type="AlphaFoldDB" id="X1J2P3"/>
<feature type="domain" description="Aldehyde ferredoxin oxidoreductase N-terminal" evidence="1">
    <location>
        <begin position="5"/>
        <end position="148"/>
    </location>
</feature>
<sequence length="148" mass="16184">MEFGYSGKILRVNLSNDKISIEHPEEIFYRKYIGGEGFVAYYLLKELKPKTDPLGPENKLIFATGPITGVSIAGAGRSSVGAKSPLTNGFGEAEVGGYWGAELKRAGFDAIIVEGKVKSPIFIWIKNGNVEIRDASHIWGKQPVKLKK</sequence>
<dbReference type="GO" id="GO:0051536">
    <property type="term" value="F:iron-sulfur cluster binding"/>
    <property type="evidence" value="ECO:0007669"/>
    <property type="project" value="InterPro"/>
</dbReference>
<evidence type="ECO:0000259" key="1">
    <source>
        <dbReference type="SMART" id="SM00790"/>
    </source>
</evidence>
<protein>
    <recommendedName>
        <fullName evidence="1">Aldehyde ferredoxin oxidoreductase N-terminal domain-containing protein</fullName>
    </recommendedName>
</protein>
<reference evidence="2" key="1">
    <citation type="journal article" date="2014" name="Front. Microbiol.">
        <title>High frequency of phylogenetically diverse reductive dehalogenase-homologous genes in deep subseafloor sedimentary metagenomes.</title>
        <authorList>
            <person name="Kawai M."/>
            <person name="Futagami T."/>
            <person name="Toyoda A."/>
            <person name="Takaki Y."/>
            <person name="Nishi S."/>
            <person name="Hori S."/>
            <person name="Arai W."/>
            <person name="Tsubouchi T."/>
            <person name="Morono Y."/>
            <person name="Uchiyama I."/>
            <person name="Ito T."/>
            <person name="Fujiyama A."/>
            <person name="Inagaki F."/>
            <person name="Takami H."/>
        </authorList>
    </citation>
    <scope>NUCLEOTIDE SEQUENCE</scope>
    <source>
        <strain evidence="2">Expedition CK06-06</strain>
    </source>
</reference>
<gene>
    <name evidence="2" type="ORF">S03H2_62233</name>
</gene>
<proteinExistence type="predicted"/>
<dbReference type="GO" id="GO:0016625">
    <property type="term" value="F:oxidoreductase activity, acting on the aldehyde or oxo group of donors, iron-sulfur protein as acceptor"/>
    <property type="evidence" value="ECO:0007669"/>
    <property type="project" value="InterPro"/>
</dbReference>
<dbReference type="SUPFAM" id="SSF56228">
    <property type="entry name" value="Aldehyde ferredoxin oxidoreductase, N-terminal domain"/>
    <property type="match status" value="1"/>
</dbReference>